<name>A0A388KTF7_CHABU</name>
<reference evidence="2 3" key="1">
    <citation type="journal article" date="2018" name="Cell">
        <title>The Chara Genome: Secondary Complexity and Implications for Plant Terrestrialization.</title>
        <authorList>
            <person name="Nishiyama T."/>
            <person name="Sakayama H."/>
            <person name="Vries J.D."/>
            <person name="Buschmann H."/>
            <person name="Saint-Marcoux D."/>
            <person name="Ullrich K.K."/>
            <person name="Haas F.B."/>
            <person name="Vanderstraeten L."/>
            <person name="Becker D."/>
            <person name="Lang D."/>
            <person name="Vosolsobe S."/>
            <person name="Rombauts S."/>
            <person name="Wilhelmsson P.K.I."/>
            <person name="Janitza P."/>
            <person name="Kern R."/>
            <person name="Heyl A."/>
            <person name="Rumpler F."/>
            <person name="Villalobos L.I.A.C."/>
            <person name="Clay J.M."/>
            <person name="Skokan R."/>
            <person name="Toyoda A."/>
            <person name="Suzuki Y."/>
            <person name="Kagoshima H."/>
            <person name="Schijlen E."/>
            <person name="Tajeshwar N."/>
            <person name="Catarino B."/>
            <person name="Hetherington A.J."/>
            <person name="Saltykova A."/>
            <person name="Bonnot C."/>
            <person name="Breuninger H."/>
            <person name="Symeonidi A."/>
            <person name="Radhakrishnan G.V."/>
            <person name="Van Nieuwerburgh F."/>
            <person name="Deforce D."/>
            <person name="Chang C."/>
            <person name="Karol K.G."/>
            <person name="Hedrich R."/>
            <person name="Ulvskov P."/>
            <person name="Glockner G."/>
            <person name="Delwiche C.F."/>
            <person name="Petrasek J."/>
            <person name="Van de Peer Y."/>
            <person name="Friml J."/>
            <person name="Beilby M."/>
            <person name="Dolan L."/>
            <person name="Kohara Y."/>
            <person name="Sugano S."/>
            <person name="Fujiyama A."/>
            <person name="Delaux P.-M."/>
            <person name="Quint M."/>
            <person name="TheiBen G."/>
            <person name="Hagemann M."/>
            <person name="Harholt J."/>
            <person name="Dunand C."/>
            <person name="Zachgo S."/>
            <person name="Langdale J."/>
            <person name="Maumus F."/>
            <person name="Straeten D.V.D."/>
            <person name="Gould S.B."/>
            <person name="Rensing S.A."/>
        </authorList>
    </citation>
    <scope>NUCLEOTIDE SEQUENCE [LARGE SCALE GENOMIC DNA]</scope>
    <source>
        <strain evidence="2 3">S276</strain>
    </source>
</reference>
<comment type="caution">
    <text evidence="2">The sequence shown here is derived from an EMBL/GenBank/DDBJ whole genome shotgun (WGS) entry which is preliminary data.</text>
</comment>
<evidence type="ECO:0000313" key="3">
    <source>
        <dbReference type="Proteomes" id="UP000265515"/>
    </source>
</evidence>
<evidence type="ECO:0000259" key="1">
    <source>
        <dbReference type="Pfam" id="PF17921"/>
    </source>
</evidence>
<sequence>MAFRTRRKTSAFTLTSGLRECLAASAIPFGMRQWDMNGRLELVLQPFQEEDLWGGKDVQWMMKLALAGNHSLAEEVRTIEEGPNRVRRHEELMGGMYLLVNTLLREPSDLIGSLNPAERGDVVPESQDDEFEEKEIKEASRAEEYDGIYLELGLLLSCKMRDRDASDRAQRMRQRYLVRDGHLFVKRQVRNPRRVICSRNRQIDVVAALHDGIAEGHRGVDPTYAKISELYYWDGMMEMVDFAMQAYRKPLYGDRFLEVSYIYSGWRGRIEILIGASGDIILAEELYLRSVVDEEMARCMAYICKIDPAAPLDISYVVPESIATRVLNDEAPYMESQTTAFTHEGVPLIIID</sequence>
<dbReference type="OrthoDB" id="1845386at2759"/>
<proteinExistence type="predicted"/>
<organism evidence="2 3">
    <name type="scientific">Chara braunii</name>
    <name type="common">Braun's stonewort</name>
    <dbReference type="NCBI Taxonomy" id="69332"/>
    <lineage>
        <taxon>Eukaryota</taxon>
        <taxon>Viridiplantae</taxon>
        <taxon>Streptophyta</taxon>
        <taxon>Charophyceae</taxon>
        <taxon>Charales</taxon>
        <taxon>Characeae</taxon>
        <taxon>Chara</taxon>
    </lineage>
</organism>
<dbReference type="InterPro" id="IPR041588">
    <property type="entry name" value="Integrase_H2C2"/>
</dbReference>
<dbReference type="EMBL" id="BFEA01000181">
    <property type="protein sequence ID" value="GBG73344.1"/>
    <property type="molecule type" value="Genomic_DNA"/>
</dbReference>
<keyword evidence="3" id="KW-1185">Reference proteome</keyword>
<dbReference type="AlphaFoldDB" id="A0A388KTF7"/>
<dbReference type="Proteomes" id="UP000265515">
    <property type="component" value="Unassembled WGS sequence"/>
</dbReference>
<accession>A0A388KTF7</accession>
<protein>
    <recommendedName>
        <fullName evidence="1">Integrase zinc-binding domain-containing protein</fullName>
    </recommendedName>
</protein>
<gene>
    <name evidence="2" type="ORF">CBR_g13065</name>
</gene>
<feature type="domain" description="Integrase zinc-binding" evidence="1">
    <location>
        <begin position="202"/>
        <end position="240"/>
    </location>
</feature>
<dbReference type="Gene3D" id="1.10.340.70">
    <property type="match status" value="1"/>
</dbReference>
<dbReference type="Pfam" id="PF17921">
    <property type="entry name" value="Integrase_H2C2"/>
    <property type="match status" value="1"/>
</dbReference>
<dbReference type="Gramene" id="GBG73344">
    <property type="protein sequence ID" value="GBG73344"/>
    <property type="gene ID" value="CBR_g13065"/>
</dbReference>
<evidence type="ECO:0000313" key="2">
    <source>
        <dbReference type="EMBL" id="GBG73344.1"/>
    </source>
</evidence>